<dbReference type="RefSeq" id="WP_272857849.1">
    <property type="nucleotide sequence ID" value="NZ_CP067134.1"/>
</dbReference>
<protein>
    <submittedName>
        <fullName evidence="1">DUF1186 domain-containing protein</fullName>
    </submittedName>
</protein>
<dbReference type="InterPro" id="IPR010602">
    <property type="entry name" value="DUF1186"/>
</dbReference>
<evidence type="ECO:0000313" key="2">
    <source>
        <dbReference type="Proteomes" id="UP001218412"/>
    </source>
</evidence>
<dbReference type="SUPFAM" id="SSF103642">
    <property type="entry name" value="Sec-C motif"/>
    <property type="match status" value="1"/>
</dbReference>
<dbReference type="Pfam" id="PF06685">
    <property type="entry name" value="DUF1186"/>
    <property type="match status" value="1"/>
</dbReference>
<dbReference type="Proteomes" id="UP001218412">
    <property type="component" value="Chromosome"/>
</dbReference>
<name>A0ABY7SS33_9RHOB</name>
<dbReference type="Gene3D" id="3.10.450.50">
    <property type="match status" value="1"/>
</dbReference>
<accession>A0ABY7SS33</accession>
<reference evidence="1 2" key="1">
    <citation type="submission" date="2021-01" db="EMBL/GenBank/DDBJ databases">
        <title>Biogeographic distribution of Paracoccus.</title>
        <authorList>
            <person name="Hollensteiner J."/>
            <person name="Leineberger J."/>
            <person name="Brinkhoff T."/>
            <person name="Daniel R."/>
        </authorList>
    </citation>
    <scope>NUCLEOTIDE SEQUENCE [LARGE SCALE GENOMIC DNA]</scope>
    <source>
        <strain evidence="1 2">LMG25392</strain>
    </source>
</reference>
<dbReference type="EMBL" id="CP067134">
    <property type="protein sequence ID" value="WCR09763.1"/>
    <property type="molecule type" value="Genomic_DNA"/>
</dbReference>
<dbReference type="InterPro" id="IPR004027">
    <property type="entry name" value="SEC_C_motif"/>
</dbReference>
<keyword evidence="2" id="KW-1185">Reference proteome</keyword>
<organism evidence="1 2">
    <name type="scientific">Paracoccus stylophorae</name>
    <dbReference type="NCBI Taxonomy" id="659350"/>
    <lineage>
        <taxon>Bacteria</taxon>
        <taxon>Pseudomonadati</taxon>
        <taxon>Pseudomonadota</taxon>
        <taxon>Alphaproteobacteria</taxon>
        <taxon>Rhodobacterales</taxon>
        <taxon>Paracoccaceae</taxon>
        <taxon>Paracoccus</taxon>
    </lineage>
</organism>
<sequence>MTPEQIFTALAVPEGFPREAMIEAGRHREEMIPVFLDLIHRLRRAGPDTVAEDDLAVFLLAFFLLGEWRDVRAYRPLAALLRHDSAFLDALLGDAITESTARVVAGVFDGDLMPILEVLEDASADVFVRCQMIDALVMIARGQPNKAAEIHAYLEAFFGSGVEKPGELWESWAFAVADLGLTHLEPLVVQAYERKWISPELSRVEDFRNALKEATEAGASGWFHHSRNTRPIESAIDELSGWYCFSDAYRRDSTASGLHDDEWTSDVPGETFHREAPKVGRNDLCPCGSGRKFKKCCLN</sequence>
<gene>
    <name evidence="1" type="ORF">JHW45_11755</name>
</gene>
<dbReference type="Pfam" id="PF02810">
    <property type="entry name" value="SEC-C"/>
    <property type="match status" value="1"/>
</dbReference>
<evidence type="ECO:0000313" key="1">
    <source>
        <dbReference type="EMBL" id="WCR09763.1"/>
    </source>
</evidence>
<proteinExistence type="predicted"/>